<reference evidence="1" key="1">
    <citation type="submission" date="2022-07" db="EMBL/GenBank/DDBJ databases">
        <title>Phylogenomic reconstructions and comparative analyses of Kickxellomycotina fungi.</title>
        <authorList>
            <person name="Reynolds N.K."/>
            <person name="Stajich J.E."/>
            <person name="Barry K."/>
            <person name="Grigoriev I.V."/>
            <person name="Crous P."/>
            <person name="Smith M.E."/>
        </authorList>
    </citation>
    <scope>NUCLEOTIDE SEQUENCE</scope>
    <source>
        <strain evidence="1">NRRL 5244</strain>
    </source>
</reference>
<accession>A0ACC1IZ47</accession>
<dbReference type="EMBL" id="JANBPW010005991">
    <property type="protein sequence ID" value="KAJ1931466.1"/>
    <property type="molecule type" value="Genomic_DNA"/>
</dbReference>
<protein>
    <submittedName>
        <fullName evidence="1">Uncharacterized protein</fullName>
    </submittedName>
</protein>
<comment type="caution">
    <text evidence="1">The sequence shown here is derived from an EMBL/GenBank/DDBJ whole genome shotgun (WGS) entry which is preliminary data.</text>
</comment>
<name>A0ACC1IZ47_9FUNG</name>
<organism evidence="1 2">
    <name type="scientific">Linderina macrospora</name>
    <dbReference type="NCBI Taxonomy" id="4868"/>
    <lineage>
        <taxon>Eukaryota</taxon>
        <taxon>Fungi</taxon>
        <taxon>Fungi incertae sedis</taxon>
        <taxon>Zoopagomycota</taxon>
        <taxon>Kickxellomycotina</taxon>
        <taxon>Kickxellomycetes</taxon>
        <taxon>Kickxellales</taxon>
        <taxon>Kickxellaceae</taxon>
        <taxon>Linderina</taxon>
    </lineage>
</organism>
<dbReference type="Proteomes" id="UP001150603">
    <property type="component" value="Unassembled WGS sequence"/>
</dbReference>
<evidence type="ECO:0000313" key="1">
    <source>
        <dbReference type="EMBL" id="KAJ1931466.1"/>
    </source>
</evidence>
<proteinExistence type="predicted"/>
<sequence>MTESLLPTSGFDQKKYDQGLDEKKAANEKFKAGDFVGALRGYHRTLLYWLGLNSNPMGGTAQNEADIDSEDKVSDLDKQISLIYSNMAACQVRLHKADRAVECAESALKRNKFNEKAKFRLVQGLIEGGSLLKAMSLLDELEKGKPNDPAFKNERAKIAVKEKEAAAKQRKELGG</sequence>
<evidence type="ECO:0000313" key="2">
    <source>
        <dbReference type="Proteomes" id="UP001150603"/>
    </source>
</evidence>
<keyword evidence="2" id="KW-1185">Reference proteome</keyword>
<feature type="non-terminal residue" evidence="1">
    <location>
        <position position="175"/>
    </location>
</feature>
<gene>
    <name evidence="1" type="ORF">FBU59_006699</name>
</gene>